<keyword evidence="3" id="KW-1185">Reference proteome</keyword>
<dbReference type="Pfam" id="PF05145">
    <property type="entry name" value="AbrB"/>
    <property type="match status" value="1"/>
</dbReference>
<dbReference type="PANTHER" id="PTHR38457">
    <property type="entry name" value="REGULATOR ABRB-RELATED"/>
    <property type="match status" value="1"/>
</dbReference>
<feature type="transmembrane region" description="Helical" evidence="1">
    <location>
        <begin position="88"/>
        <end position="112"/>
    </location>
</feature>
<dbReference type="PANTHER" id="PTHR38457:SF1">
    <property type="entry name" value="REGULATOR ABRB-RELATED"/>
    <property type="match status" value="1"/>
</dbReference>
<keyword evidence="1" id="KW-1133">Transmembrane helix</keyword>
<feature type="transmembrane region" description="Helical" evidence="1">
    <location>
        <begin position="184"/>
        <end position="204"/>
    </location>
</feature>
<keyword evidence="1" id="KW-0812">Transmembrane</keyword>
<dbReference type="InterPro" id="IPR007820">
    <property type="entry name" value="AbrB_fam"/>
</dbReference>
<gene>
    <name evidence="2" type="ORF">HF526_10050</name>
</gene>
<accession>A0ABX1SBB0</accession>
<keyword evidence="1" id="KW-0472">Membrane</keyword>
<proteinExistence type="predicted"/>
<feature type="transmembrane region" description="Helical" evidence="1">
    <location>
        <begin position="60"/>
        <end position="76"/>
    </location>
</feature>
<comment type="caution">
    <text evidence="2">The sequence shown here is derived from an EMBL/GenBank/DDBJ whole genome shotgun (WGS) entry which is preliminary data.</text>
</comment>
<feature type="transmembrane region" description="Helical" evidence="1">
    <location>
        <begin position="12"/>
        <end position="29"/>
    </location>
</feature>
<evidence type="ECO:0000256" key="1">
    <source>
        <dbReference type="SAM" id="Phobius"/>
    </source>
</evidence>
<dbReference type="InterPro" id="IPR017516">
    <property type="entry name" value="AbrB_dup"/>
</dbReference>
<evidence type="ECO:0000313" key="2">
    <source>
        <dbReference type="EMBL" id="NMH97651.1"/>
    </source>
</evidence>
<feature type="transmembrane region" description="Helical" evidence="1">
    <location>
        <begin position="211"/>
        <end position="231"/>
    </location>
</feature>
<evidence type="ECO:0000313" key="3">
    <source>
        <dbReference type="Proteomes" id="UP000820669"/>
    </source>
</evidence>
<feature type="transmembrane region" description="Helical" evidence="1">
    <location>
        <begin position="237"/>
        <end position="255"/>
    </location>
</feature>
<feature type="transmembrane region" description="Helical" evidence="1">
    <location>
        <begin position="308"/>
        <end position="340"/>
    </location>
</feature>
<reference evidence="2 3" key="1">
    <citation type="submission" date="2020-04" db="EMBL/GenBank/DDBJ databases">
        <authorList>
            <person name="Klaysubun C."/>
            <person name="Duangmal K."/>
            <person name="Lipun K."/>
        </authorList>
    </citation>
    <scope>NUCLEOTIDE SEQUENCE [LARGE SCALE GENOMIC DNA]</scope>
    <source>
        <strain evidence="2 3">K10HN5</strain>
    </source>
</reference>
<dbReference type="NCBIfam" id="TIGR03082">
    <property type="entry name" value="Gneg_AbrB_dup"/>
    <property type="match status" value="1"/>
</dbReference>
<dbReference type="PIRSF" id="PIRSF038991">
    <property type="entry name" value="Protein_AbrB"/>
    <property type="match status" value="1"/>
</dbReference>
<organism evidence="2 3">
    <name type="scientific">Pseudonocardia acidicola</name>
    <dbReference type="NCBI Taxonomy" id="2724939"/>
    <lineage>
        <taxon>Bacteria</taxon>
        <taxon>Bacillati</taxon>
        <taxon>Actinomycetota</taxon>
        <taxon>Actinomycetes</taxon>
        <taxon>Pseudonocardiales</taxon>
        <taxon>Pseudonocardiaceae</taxon>
        <taxon>Pseudonocardia</taxon>
    </lineage>
</organism>
<protein>
    <submittedName>
        <fullName evidence="2">AbrB family transcriptional regulator</fullName>
    </submittedName>
</protein>
<name>A0ABX1SBB0_9PSEU</name>
<dbReference type="EMBL" id="JAAXLA010000014">
    <property type="protein sequence ID" value="NMH97651.1"/>
    <property type="molecule type" value="Genomic_DNA"/>
</dbReference>
<feature type="transmembrane region" description="Helical" evidence="1">
    <location>
        <begin position="151"/>
        <end position="172"/>
    </location>
</feature>
<sequence>MGWLRTVPWARWLPLIAFTVVVTPAIGAFGAPSPALFAGLGVGTVLALLGRAPERVPRRATALAQAVIGVVIGMLAQSSTLSAVAQSWLPVLLVSLGTLVVSMAAGLLMGLARGVSPLTGMLSLTAGGASGLVAVSRELGGDERLVAVVQYLRVGMVTATMPVVAALAFGAGHAGSTGAAAATAPWYVGLALLVVCCAAGIPLARLTRVPAGALLGPMVVALALTLSGWSFGATPPALVVDLAYAVIGWQAGVRFTRESIRTVARVLPLATALILGIVGVCATLGLLLSRLTGMTPLEGYLATTPGGVYAVLATAISAGTNVTFVVAVQVLRVMIMLLIAPFLARWVGRRWGTGG</sequence>
<feature type="transmembrane region" description="Helical" evidence="1">
    <location>
        <begin position="267"/>
        <end position="288"/>
    </location>
</feature>
<dbReference type="Proteomes" id="UP000820669">
    <property type="component" value="Unassembled WGS sequence"/>
</dbReference>
<feature type="transmembrane region" description="Helical" evidence="1">
    <location>
        <begin position="35"/>
        <end position="53"/>
    </location>
</feature>